<comment type="caution">
    <text evidence="1">The sequence shown here is derived from an EMBL/GenBank/DDBJ whole genome shotgun (WGS) entry which is preliminary data.</text>
</comment>
<dbReference type="Proteomes" id="UP001162992">
    <property type="component" value="Chromosome 18"/>
</dbReference>
<protein>
    <submittedName>
        <fullName evidence="1">Uncharacterized protein</fullName>
    </submittedName>
</protein>
<sequence length="390" mass="44365">MERRSMQRKENGHRRIKQACYCKKQMNAGEKFKPVFGSYAAAPKYTGVFQNQCSNSNDPQYEPCTFTSYERSDTVIISSDEDTSSSFSHGVVSMGEEDSSDMEPFTPRRACKARLVLCYDSDPSDELTSSVPLSCKTMKEAAETSKGREHSKRKNFVDDLLHRQCLSEYAHHACWHEHKKQFPRMVPSDSDNDKDEIYKKICKPEVTGFTNLQELNTTAGTKAKTSKVRGFGKSIKKIQKEKENKNYACTVCNEALSKAEVLQHPILAVSICQRCKDFIATCRFNTDEDGFEGECTWCGDGGDLVCCGHCRKVFCRRCIKDKLGKKELHQVLHSDGVWLCYVCNPKPLKHFTQQLKRARKEIPKSPLQTHHALESGLKNQRYDFRSSGCP</sequence>
<gene>
    <name evidence="1" type="ORF">O6H91_18G036300</name>
</gene>
<proteinExistence type="predicted"/>
<accession>A0ACC2AZV5</accession>
<dbReference type="EMBL" id="CM055109">
    <property type="protein sequence ID" value="KAJ7523069.1"/>
    <property type="molecule type" value="Genomic_DNA"/>
</dbReference>
<reference evidence="2" key="1">
    <citation type="journal article" date="2024" name="Proc. Natl. Acad. Sci. U.S.A.">
        <title>Extraordinary preservation of gene collinearity over three hundred million years revealed in homosporous lycophytes.</title>
        <authorList>
            <person name="Li C."/>
            <person name="Wickell D."/>
            <person name="Kuo L.Y."/>
            <person name="Chen X."/>
            <person name="Nie B."/>
            <person name="Liao X."/>
            <person name="Peng D."/>
            <person name="Ji J."/>
            <person name="Jenkins J."/>
            <person name="Williams M."/>
            <person name="Shu S."/>
            <person name="Plott C."/>
            <person name="Barry K."/>
            <person name="Rajasekar S."/>
            <person name="Grimwood J."/>
            <person name="Han X."/>
            <person name="Sun S."/>
            <person name="Hou Z."/>
            <person name="He W."/>
            <person name="Dai G."/>
            <person name="Sun C."/>
            <person name="Schmutz J."/>
            <person name="Leebens-Mack J.H."/>
            <person name="Li F.W."/>
            <person name="Wang L."/>
        </authorList>
    </citation>
    <scope>NUCLEOTIDE SEQUENCE [LARGE SCALE GENOMIC DNA]</scope>
    <source>
        <strain evidence="2">cv. PW_Plant_1</strain>
    </source>
</reference>
<name>A0ACC2AZV5_DIPCM</name>
<evidence type="ECO:0000313" key="1">
    <source>
        <dbReference type="EMBL" id="KAJ7523069.1"/>
    </source>
</evidence>
<keyword evidence="2" id="KW-1185">Reference proteome</keyword>
<organism evidence="1 2">
    <name type="scientific">Diphasiastrum complanatum</name>
    <name type="common">Issler's clubmoss</name>
    <name type="synonym">Lycopodium complanatum</name>
    <dbReference type="NCBI Taxonomy" id="34168"/>
    <lineage>
        <taxon>Eukaryota</taxon>
        <taxon>Viridiplantae</taxon>
        <taxon>Streptophyta</taxon>
        <taxon>Embryophyta</taxon>
        <taxon>Tracheophyta</taxon>
        <taxon>Lycopodiopsida</taxon>
        <taxon>Lycopodiales</taxon>
        <taxon>Lycopodiaceae</taxon>
        <taxon>Lycopodioideae</taxon>
        <taxon>Diphasiastrum</taxon>
    </lineage>
</organism>
<evidence type="ECO:0000313" key="2">
    <source>
        <dbReference type="Proteomes" id="UP001162992"/>
    </source>
</evidence>